<feature type="region of interest" description="Disordered" evidence="1">
    <location>
        <begin position="1"/>
        <end position="25"/>
    </location>
</feature>
<dbReference type="HOGENOM" id="CLU_2729497_0_0_1"/>
<protein>
    <submittedName>
        <fullName evidence="2 3">Uncharacterized protein</fullName>
    </submittedName>
</protein>
<dbReference type="EnsemblMetazoa" id="CapteT133890">
    <property type="protein sequence ID" value="CapteP133890"/>
    <property type="gene ID" value="CapteG133890"/>
</dbReference>
<reference evidence="3" key="3">
    <citation type="submission" date="2015-06" db="UniProtKB">
        <authorList>
            <consortium name="EnsemblMetazoa"/>
        </authorList>
    </citation>
    <scope>IDENTIFICATION</scope>
</reference>
<reference evidence="2 4" key="2">
    <citation type="journal article" date="2013" name="Nature">
        <title>Insights into bilaterian evolution from three spiralian genomes.</title>
        <authorList>
            <person name="Simakov O."/>
            <person name="Marletaz F."/>
            <person name="Cho S.J."/>
            <person name="Edsinger-Gonzales E."/>
            <person name="Havlak P."/>
            <person name="Hellsten U."/>
            <person name="Kuo D.H."/>
            <person name="Larsson T."/>
            <person name="Lv J."/>
            <person name="Arendt D."/>
            <person name="Savage R."/>
            <person name="Osoegawa K."/>
            <person name="de Jong P."/>
            <person name="Grimwood J."/>
            <person name="Chapman J.A."/>
            <person name="Shapiro H."/>
            <person name="Aerts A."/>
            <person name="Otillar R.P."/>
            <person name="Terry A.Y."/>
            <person name="Boore J.L."/>
            <person name="Grigoriev I.V."/>
            <person name="Lindberg D.R."/>
            <person name="Seaver E.C."/>
            <person name="Weisblat D.A."/>
            <person name="Putnam N.H."/>
            <person name="Rokhsar D.S."/>
        </authorList>
    </citation>
    <scope>NUCLEOTIDE SEQUENCE</scope>
    <source>
        <strain evidence="2 4">I ESC-2004</strain>
    </source>
</reference>
<evidence type="ECO:0000256" key="1">
    <source>
        <dbReference type="SAM" id="MobiDB-lite"/>
    </source>
</evidence>
<gene>
    <name evidence="2" type="ORF">CAPTEDRAFT_133890</name>
</gene>
<evidence type="ECO:0000313" key="4">
    <source>
        <dbReference type="Proteomes" id="UP000014760"/>
    </source>
</evidence>
<feature type="non-terminal residue" evidence="2">
    <location>
        <position position="1"/>
    </location>
</feature>
<organism evidence="2">
    <name type="scientific">Capitella teleta</name>
    <name type="common">Polychaete worm</name>
    <dbReference type="NCBI Taxonomy" id="283909"/>
    <lineage>
        <taxon>Eukaryota</taxon>
        <taxon>Metazoa</taxon>
        <taxon>Spiralia</taxon>
        <taxon>Lophotrochozoa</taxon>
        <taxon>Annelida</taxon>
        <taxon>Polychaeta</taxon>
        <taxon>Sedentaria</taxon>
        <taxon>Scolecida</taxon>
        <taxon>Capitellidae</taxon>
        <taxon>Capitella</taxon>
    </lineage>
</organism>
<dbReference type="EMBL" id="KB309170">
    <property type="protein sequence ID" value="ELT95297.1"/>
    <property type="molecule type" value="Genomic_DNA"/>
</dbReference>
<sequence>LHRQESPFPDLLQSHHHPGLHPGNHYPHHLSVCHHHIFHRGQGAVQYHLQIHRYFCCNRTALYIRNHPAHHH</sequence>
<evidence type="ECO:0000313" key="3">
    <source>
        <dbReference type="EnsemblMetazoa" id="CapteP133890"/>
    </source>
</evidence>
<evidence type="ECO:0000313" key="2">
    <source>
        <dbReference type="EMBL" id="ELT95297.1"/>
    </source>
</evidence>
<name>R7TP32_CAPTE</name>
<keyword evidence="4" id="KW-1185">Reference proteome</keyword>
<reference evidence="4" key="1">
    <citation type="submission" date="2012-12" db="EMBL/GenBank/DDBJ databases">
        <authorList>
            <person name="Hellsten U."/>
            <person name="Grimwood J."/>
            <person name="Chapman J.A."/>
            <person name="Shapiro H."/>
            <person name="Aerts A."/>
            <person name="Otillar R.P."/>
            <person name="Terry A.Y."/>
            <person name="Boore J.L."/>
            <person name="Simakov O."/>
            <person name="Marletaz F."/>
            <person name="Cho S.-J."/>
            <person name="Edsinger-Gonzales E."/>
            <person name="Havlak P."/>
            <person name="Kuo D.-H."/>
            <person name="Larsson T."/>
            <person name="Lv J."/>
            <person name="Arendt D."/>
            <person name="Savage R."/>
            <person name="Osoegawa K."/>
            <person name="de Jong P."/>
            <person name="Lindberg D.R."/>
            <person name="Seaver E.C."/>
            <person name="Weisblat D.A."/>
            <person name="Putnam N.H."/>
            <person name="Grigoriev I.V."/>
            <person name="Rokhsar D.S."/>
        </authorList>
    </citation>
    <scope>NUCLEOTIDE SEQUENCE</scope>
    <source>
        <strain evidence="4">I ESC-2004</strain>
    </source>
</reference>
<dbReference type="AlphaFoldDB" id="R7TP32"/>
<proteinExistence type="predicted"/>
<accession>R7TP32</accession>
<dbReference type="Proteomes" id="UP000014760">
    <property type="component" value="Unassembled WGS sequence"/>
</dbReference>
<dbReference type="EMBL" id="AMQN01028719">
    <property type="status" value="NOT_ANNOTATED_CDS"/>
    <property type="molecule type" value="Genomic_DNA"/>
</dbReference>